<dbReference type="RefSeq" id="WP_079654342.1">
    <property type="nucleotide sequence ID" value="NZ_LT670846.1"/>
</dbReference>
<protein>
    <recommendedName>
        <fullName evidence="1">Spermatogenesis-associated protein 20-like TRX domain-containing protein</fullName>
    </recommendedName>
</protein>
<gene>
    <name evidence="2" type="ORF">SAMN05444391_1238</name>
</gene>
<dbReference type="AlphaFoldDB" id="A0A1M6SZX6"/>
<dbReference type="PIRSF" id="PIRSF006402">
    <property type="entry name" value="UCP006402_thioredoxin"/>
    <property type="match status" value="1"/>
</dbReference>
<dbReference type="Gene3D" id="1.50.10.10">
    <property type="match status" value="1"/>
</dbReference>
<name>A0A1M6SZX6_9AQUI</name>
<dbReference type="InterPro" id="IPR004879">
    <property type="entry name" value="Ssp411-like_TRX"/>
</dbReference>
<evidence type="ECO:0000259" key="1">
    <source>
        <dbReference type="Pfam" id="PF03190"/>
    </source>
</evidence>
<dbReference type="InterPro" id="IPR012341">
    <property type="entry name" value="6hp_glycosidase-like_sf"/>
</dbReference>
<sequence length="648" mass="74730">MANRLINAKSPYLRKSAHQPVDWYEWSEEAFRKAKEEDKPILLSIGGVWCHWCHVMAHESFENPEIAKIINENFVAIKVDRDERPDIDRRYQEVVFALTGSGGWPLTVFLTPDGEAFFGGTYFPPEDRWGRPGFKSILLRIAQLWKEDRQRILKSAQHIFQTLQTYSTSSHKDHVDEDLLERGISSLLTAIDYQYGGIGSAPKFHHAKGFELLIYHYYFTKNELIRRAVEISLDAMAKGGVYDHLLGGFFRYSTDDLWRVPHFEKMLYDNAELLKLYSMAYQVFGKDLYRYVAEGIVRYYREEASDPEGGFYASQDADIGTLDEGGYYTFSLKELSQFLTEEELKVASLYFDIGPKGEMHHDPSKNVLFIAMSEEEIASFLGKPVEEVKGLLKSAREKMLDYRRRTRERPFIDTTIYTNYNGLMLSGMAYYYKVFKDSWALDISVKTADRVLSELYDGKRLMHTHGVEGFSEDYIFLAMGLLDLYEISRREEYLQAAINIANTAIELFWDPQGWGFYDTIPKGEGLLKVPSKPVNDSPTQSVNGTAPYLLMTLYSLTGEERYMDYAEKTLQAFSRLVREAPMISHSYLISLYAYLKGMCKVETSERWEECLSAFRPFKFVKFSPVEGIVACVGTSCRRIEDCQELTSL</sequence>
<dbReference type="EMBL" id="LT670846">
    <property type="protein sequence ID" value="SHK50245.1"/>
    <property type="molecule type" value="Genomic_DNA"/>
</dbReference>
<keyword evidence="3" id="KW-1185">Reference proteome</keyword>
<dbReference type="InterPro" id="IPR036249">
    <property type="entry name" value="Thioredoxin-like_sf"/>
</dbReference>
<proteinExistence type="predicted"/>
<evidence type="ECO:0000313" key="2">
    <source>
        <dbReference type="EMBL" id="SHK50245.1"/>
    </source>
</evidence>
<dbReference type="PANTHER" id="PTHR42899">
    <property type="entry name" value="SPERMATOGENESIS-ASSOCIATED PROTEIN 20"/>
    <property type="match status" value="1"/>
</dbReference>
<dbReference type="InterPro" id="IPR024705">
    <property type="entry name" value="Ssp411"/>
</dbReference>
<dbReference type="STRING" id="381751.SAMN05444391_1238"/>
<dbReference type="OrthoDB" id="9762614at2"/>
<evidence type="ECO:0000313" key="3">
    <source>
        <dbReference type="Proteomes" id="UP000189810"/>
    </source>
</evidence>
<dbReference type="Pfam" id="PF03190">
    <property type="entry name" value="Thioredox_DsbH"/>
    <property type="match status" value="1"/>
</dbReference>
<dbReference type="Gene3D" id="1.50.10.20">
    <property type="match status" value="1"/>
</dbReference>
<dbReference type="SUPFAM" id="SSF52833">
    <property type="entry name" value="Thioredoxin-like"/>
    <property type="match status" value="1"/>
</dbReference>
<feature type="domain" description="Spermatogenesis-associated protein 20-like TRX" evidence="1">
    <location>
        <begin position="3"/>
        <end position="164"/>
    </location>
</feature>
<reference evidence="2 3" key="1">
    <citation type="submission" date="2016-11" db="EMBL/GenBank/DDBJ databases">
        <authorList>
            <person name="Jaros S."/>
            <person name="Januszkiewicz K."/>
            <person name="Wedrychowicz H."/>
        </authorList>
    </citation>
    <scope>NUCLEOTIDE SEQUENCE [LARGE SCALE GENOMIC DNA]</scope>
    <source>
        <strain evidence="2 3">DSM 19557</strain>
    </source>
</reference>
<organism evidence="2 3">
    <name type="scientific">Thermocrinis minervae</name>
    <dbReference type="NCBI Taxonomy" id="381751"/>
    <lineage>
        <taxon>Bacteria</taxon>
        <taxon>Pseudomonadati</taxon>
        <taxon>Aquificota</taxon>
        <taxon>Aquificia</taxon>
        <taxon>Aquificales</taxon>
        <taxon>Aquificaceae</taxon>
        <taxon>Thermocrinis</taxon>
    </lineage>
</organism>
<dbReference type="Proteomes" id="UP000189810">
    <property type="component" value="Chromosome I"/>
</dbReference>
<dbReference type="GO" id="GO:0005975">
    <property type="term" value="P:carbohydrate metabolic process"/>
    <property type="evidence" value="ECO:0007669"/>
    <property type="project" value="InterPro"/>
</dbReference>
<dbReference type="Gene3D" id="3.40.30.10">
    <property type="entry name" value="Glutaredoxin"/>
    <property type="match status" value="1"/>
</dbReference>
<dbReference type="SUPFAM" id="SSF48208">
    <property type="entry name" value="Six-hairpin glycosidases"/>
    <property type="match status" value="1"/>
</dbReference>
<accession>A0A1M6SZX6</accession>
<dbReference type="InterPro" id="IPR008928">
    <property type="entry name" value="6-hairpin_glycosidase_sf"/>
</dbReference>
<dbReference type="CDD" id="cd02955">
    <property type="entry name" value="SSP411"/>
    <property type="match status" value="1"/>
</dbReference>
<dbReference type="PANTHER" id="PTHR42899:SF1">
    <property type="entry name" value="SPERMATOGENESIS-ASSOCIATED PROTEIN 20"/>
    <property type="match status" value="1"/>
</dbReference>